<sequence>MSKNVSDVMSTNIVPVSLDKHVYDVALNMKEHDTGFIPIVETKDHRKLVGVVTDRDLVLRGIASKNPGSTKVSEVMTADVHTVNSTASIDEAAKMMAAHQVRRLPVVDNGELVGILSLGDIATASSYQNNAGSALTDISEPSH</sequence>
<dbReference type="InterPro" id="IPR000644">
    <property type="entry name" value="CBS_dom"/>
</dbReference>
<protein>
    <submittedName>
        <fullName evidence="4">CBS domain-containing protein</fullName>
    </submittedName>
</protein>
<dbReference type="CDD" id="cd04622">
    <property type="entry name" value="CBS_pair_HRP1_like"/>
    <property type="match status" value="1"/>
</dbReference>
<dbReference type="Gene3D" id="3.10.580.10">
    <property type="entry name" value="CBS-domain"/>
    <property type="match status" value="1"/>
</dbReference>
<evidence type="ECO:0000256" key="1">
    <source>
        <dbReference type="ARBA" id="ARBA00023122"/>
    </source>
</evidence>
<dbReference type="Proteomes" id="UP000608071">
    <property type="component" value="Unassembled WGS sequence"/>
</dbReference>
<dbReference type="InterPro" id="IPR046342">
    <property type="entry name" value="CBS_dom_sf"/>
</dbReference>
<dbReference type="PROSITE" id="PS51371">
    <property type="entry name" value="CBS"/>
    <property type="match status" value="2"/>
</dbReference>
<feature type="domain" description="CBS" evidence="3">
    <location>
        <begin position="9"/>
        <end position="68"/>
    </location>
</feature>
<evidence type="ECO:0000313" key="4">
    <source>
        <dbReference type="EMBL" id="MBD7967832.1"/>
    </source>
</evidence>
<name>A0ABR8SWF0_9BACL</name>
<proteinExistence type="predicted"/>
<evidence type="ECO:0000313" key="5">
    <source>
        <dbReference type="Proteomes" id="UP000608071"/>
    </source>
</evidence>
<comment type="caution">
    <text evidence="4">The sequence shown here is derived from an EMBL/GenBank/DDBJ whole genome shotgun (WGS) entry which is preliminary data.</text>
</comment>
<dbReference type="RefSeq" id="WP_191799065.1">
    <property type="nucleotide sequence ID" value="NZ_JACSQL010000002.1"/>
</dbReference>
<organism evidence="4 5">
    <name type="scientific">Paenibacillus gallinarum</name>
    <dbReference type="NCBI Taxonomy" id="2762232"/>
    <lineage>
        <taxon>Bacteria</taxon>
        <taxon>Bacillati</taxon>
        <taxon>Bacillota</taxon>
        <taxon>Bacilli</taxon>
        <taxon>Bacillales</taxon>
        <taxon>Paenibacillaceae</taxon>
        <taxon>Paenibacillus</taxon>
    </lineage>
</organism>
<dbReference type="InterPro" id="IPR051257">
    <property type="entry name" value="Diverse_CBS-Domain"/>
</dbReference>
<dbReference type="SMART" id="SM00116">
    <property type="entry name" value="CBS"/>
    <property type="match status" value="2"/>
</dbReference>
<dbReference type="PANTHER" id="PTHR43080">
    <property type="entry name" value="CBS DOMAIN-CONTAINING PROTEIN CBSX3, MITOCHONDRIAL"/>
    <property type="match status" value="1"/>
</dbReference>
<reference evidence="4 5" key="1">
    <citation type="submission" date="2020-08" db="EMBL/GenBank/DDBJ databases">
        <title>A Genomic Blueprint of the Chicken Gut Microbiome.</title>
        <authorList>
            <person name="Gilroy R."/>
            <person name="Ravi A."/>
            <person name="Getino M."/>
            <person name="Pursley I."/>
            <person name="Horton D.L."/>
            <person name="Alikhan N.-F."/>
            <person name="Baker D."/>
            <person name="Gharbi K."/>
            <person name="Hall N."/>
            <person name="Watson M."/>
            <person name="Adriaenssens E.M."/>
            <person name="Foster-Nyarko E."/>
            <person name="Jarju S."/>
            <person name="Secka A."/>
            <person name="Antonio M."/>
            <person name="Oren A."/>
            <person name="Chaudhuri R."/>
            <person name="La Ragione R.M."/>
            <person name="Hildebrand F."/>
            <person name="Pallen M.J."/>
        </authorList>
    </citation>
    <scope>NUCLEOTIDE SEQUENCE [LARGE SCALE GENOMIC DNA]</scope>
    <source>
        <strain evidence="4 5">Sa2BVA9</strain>
    </source>
</reference>
<evidence type="ECO:0000259" key="3">
    <source>
        <dbReference type="PROSITE" id="PS51371"/>
    </source>
</evidence>
<feature type="domain" description="CBS" evidence="3">
    <location>
        <begin position="76"/>
        <end position="132"/>
    </location>
</feature>
<dbReference type="EMBL" id="JACSQL010000002">
    <property type="protein sequence ID" value="MBD7967832.1"/>
    <property type="molecule type" value="Genomic_DNA"/>
</dbReference>
<gene>
    <name evidence="4" type="ORF">H9647_07145</name>
</gene>
<accession>A0ABR8SWF0</accession>
<keyword evidence="5" id="KW-1185">Reference proteome</keyword>
<dbReference type="PANTHER" id="PTHR43080:SF2">
    <property type="entry name" value="CBS DOMAIN-CONTAINING PROTEIN"/>
    <property type="match status" value="1"/>
</dbReference>
<keyword evidence="1 2" id="KW-0129">CBS domain</keyword>
<dbReference type="SUPFAM" id="SSF54631">
    <property type="entry name" value="CBS-domain pair"/>
    <property type="match status" value="1"/>
</dbReference>
<dbReference type="Pfam" id="PF00571">
    <property type="entry name" value="CBS"/>
    <property type="match status" value="2"/>
</dbReference>
<evidence type="ECO:0000256" key="2">
    <source>
        <dbReference type="PROSITE-ProRule" id="PRU00703"/>
    </source>
</evidence>